<dbReference type="AlphaFoldDB" id="A0A927CWH6"/>
<dbReference type="PANTHER" id="PTHR33434">
    <property type="entry name" value="DEGV DOMAIN-CONTAINING PROTEIN DR_1986-RELATED"/>
    <property type="match status" value="1"/>
</dbReference>
<comment type="function">
    <text evidence="1">May bind long-chain fatty acids, such as palmitate, and may play a role in lipid transport or fatty acid metabolism.</text>
</comment>
<dbReference type="GO" id="GO:0008289">
    <property type="term" value="F:lipid binding"/>
    <property type="evidence" value="ECO:0007669"/>
    <property type="project" value="UniProtKB-KW"/>
</dbReference>
<dbReference type="RefSeq" id="WP_190998367.1">
    <property type="nucleotide sequence ID" value="NZ_JACXSI010000023.1"/>
</dbReference>
<dbReference type="Gene3D" id="3.30.1180.10">
    <property type="match status" value="1"/>
</dbReference>
<name>A0A927CWH6_9BACI</name>
<dbReference type="Gene3D" id="3.40.50.10170">
    <property type="match status" value="1"/>
</dbReference>
<evidence type="ECO:0000256" key="1">
    <source>
        <dbReference type="ARBA" id="ARBA00003238"/>
    </source>
</evidence>
<dbReference type="InterPro" id="IPR003797">
    <property type="entry name" value="DegV"/>
</dbReference>
<reference evidence="3" key="1">
    <citation type="submission" date="2020-09" db="EMBL/GenBank/DDBJ databases">
        <title>Bacillus faecalis sp. nov., a moderately halophilic bacterium isolated from cow faeces.</title>
        <authorList>
            <person name="Jiang L."/>
            <person name="Lee J."/>
        </authorList>
    </citation>
    <scope>NUCLEOTIDE SEQUENCE</scope>
    <source>
        <strain evidence="3">AGMB 02131</strain>
    </source>
</reference>
<organism evidence="3 4">
    <name type="scientific">Peribacillus faecalis</name>
    <dbReference type="NCBI Taxonomy" id="2772559"/>
    <lineage>
        <taxon>Bacteria</taxon>
        <taxon>Bacillati</taxon>
        <taxon>Bacillota</taxon>
        <taxon>Bacilli</taxon>
        <taxon>Bacillales</taxon>
        <taxon>Bacillaceae</taxon>
        <taxon>Peribacillus</taxon>
    </lineage>
</organism>
<comment type="caution">
    <text evidence="3">The sequence shown here is derived from an EMBL/GenBank/DDBJ whole genome shotgun (WGS) entry which is preliminary data.</text>
</comment>
<dbReference type="Pfam" id="PF02645">
    <property type="entry name" value="DegV"/>
    <property type="match status" value="1"/>
</dbReference>
<gene>
    <name evidence="3" type="ORF">IEO70_10740</name>
</gene>
<proteinExistence type="predicted"/>
<evidence type="ECO:0000313" key="3">
    <source>
        <dbReference type="EMBL" id="MBD3108841.1"/>
    </source>
</evidence>
<dbReference type="PANTHER" id="PTHR33434:SF3">
    <property type="entry name" value="DEGV DOMAIN-CONTAINING PROTEIN YITS"/>
    <property type="match status" value="1"/>
</dbReference>
<dbReference type="InterPro" id="IPR043168">
    <property type="entry name" value="DegV_C"/>
</dbReference>
<evidence type="ECO:0000313" key="4">
    <source>
        <dbReference type="Proteomes" id="UP000602076"/>
    </source>
</evidence>
<keyword evidence="4" id="KW-1185">Reference proteome</keyword>
<keyword evidence="2" id="KW-0446">Lipid-binding</keyword>
<dbReference type="EMBL" id="JACXSI010000023">
    <property type="protein sequence ID" value="MBD3108841.1"/>
    <property type="molecule type" value="Genomic_DNA"/>
</dbReference>
<dbReference type="NCBIfam" id="TIGR00762">
    <property type="entry name" value="DegV"/>
    <property type="match status" value="1"/>
</dbReference>
<sequence>MKNISIITDGSCDIPVEVIKKYNIKIIPLHFQFEDNIEYGSGRKMDNEEFYRRLKDGEIAKTSASSPSSAMELLKKELEQGNDVICIALSSSLSCTFNNIRMASLELLDLYPNCRITVVDSGTASMAMGMMVIKACMLREENYSYDQIIDHLNENKHSYHVEFYVNDLQHLARGGRLTPAIAKIGSFIGIKPILSVTEAGTLQDVCKARKTSGAIKKIKERFLASKVEKEMVCILHSNTLDKALILSEDLQLEQSFSQVIIADIGPAIGSHTGPECLGLAYIKL</sequence>
<dbReference type="SUPFAM" id="SSF82549">
    <property type="entry name" value="DAK1/DegV-like"/>
    <property type="match status" value="1"/>
</dbReference>
<protein>
    <submittedName>
        <fullName evidence="3">DegV family protein</fullName>
    </submittedName>
</protein>
<dbReference type="InterPro" id="IPR050270">
    <property type="entry name" value="DegV_domain_contain"/>
</dbReference>
<dbReference type="PROSITE" id="PS51482">
    <property type="entry name" value="DEGV"/>
    <property type="match status" value="1"/>
</dbReference>
<dbReference type="Proteomes" id="UP000602076">
    <property type="component" value="Unassembled WGS sequence"/>
</dbReference>
<evidence type="ECO:0000256" key="2">
    <source>
        <dbReference type="ARBA" id="ARBA00023121"/>
    </source>
</evidence>
<accession>A0A927CWH6</accession>